<keyword evidence="1" id="KW-0040">ANK repeat</keyword>
<dbReference type="EMBL" id="JADCTT010000001">
    <property type="protein sequence ID" value="KAF9760064.1"/>
    <property type="molecule type" value="Genomic_DNA"/>
</dbReference>
<protein>
    <submittedName>
        <fullName evidence="2">Uncharacterized protein</fullName>
    </submittedName>
</protein>
<dbReference type="PROSITE" id="PS50088">
    <property type="entry name" value="ANK_REPEAT"/>
    <property type="match status" value="1"/>
</dbReference>
<dbReference type="Gene3D" id="1.25.40.20">
    <property type="entry name" value="Ankyrin repeat-containing domain"/>
    <property type="match status" value="1"/>
</dbReference>
<feature type="repeat" description="ANK" evidence="1">
    <location>
        <begin position="94"/>
        <end position="126"/>
    </location>
</feature>
<evidence type="ECO:0000256" key="1">
    <source>
        <dbReference type="PROSITE-ProRule" id="PRU00023"/>
    </source>
</evidence>
<reference evidence="2" key="1">
    <citation type="submission" date="2020-10" db="EMBL/GenBank/DDBJ databases">
        <title>High-Quality Genome Resource of Clonostachys rosea strain S41 by Oxford Nanopore Long-Read Sequencing.</title>
        <authorList>
            <person name="Wang H."/>
        </authorList>
    </citation>
    <scope>NUCLEOTIDE SEQUENCE</scope>
    <source>
        <strain evidence="2">S41</strain>
    </source>
</reference>
<dbReference type="AlphaFoldDB" id="A0A8H7NPV0"/>
<evidence type="ECO:0000313" key="3">
    <source>
        <dbReference type="Proteomes" id="UP000616885"/>
    </source>
</evidence>
<dbReference type="Proteomes" id="UP000616885">
    <property type="component" value="Unassembled WGS sequence"/>
</dbReference>
<name>A0A8H7NPV0_BIOOC</name>
<sequence>MYSLLNNFAGLEPIQRLAVFGVLRLAPDGMSYLLKWLRSDQPAIAKPVASNLFQLAIEAGDEEVVSIILKETAGRANEINVDKRISYYSSFGLEKYSPLALAARLHHLGVVKAVLAHGAEKSVEGEGPNRSAFKAATRGSCDRCLDGRDGTTHEREVESIVELCLSREPQQVIDCLIQALSVQMSYLCELLFEALPKTHYSELFHWEA</sequence>
<dbReference type="SUPFAM" id="SSF48403">
    <property type="entry name" value="Ankyrin repeat"/>
    <property type="match status" value="1"/>
</dbReference>
<dbReference type="InterPro" id="IPR036770">
    <property type="entry name" value="Ankyrin_rpt-contain_sf"/>
</dbReference>
<proteinExistence type="predicted"/>
<gene>
    <name evidence="2" type="ORF">IM811_001758</name>
</gene>
<evidence type="ECO:0000313" key="2">
    <source>
        <dbReference type="EMBL" id="KAF9760064.1"/>
    </source>
</evidence>
<dbReference type="InterPro" id="IPR002110">
    <property type="entry name" value="Ankyrin_rpt"/>
</dbReference>
<comment type="caution">
    <text evidence="2">The sequence shown here is derived from an EMBL/GenBank/DDBJ whole genome shotgun (WGS) entry which is preliminary data.</text>
</comment>
<organism evidence="2 3">
    <name type="scientific">Bionectria ochroleuca</name>
    <name type="common">Gliocladium roseum</name>
    <dbReference type="NCBI Taxonomy" id="29856"/>
    <lineage>
        <taxon>Eukaryota</taxon>
        <taxon>Fungi</taxon>
        <taxon>Dikarya</taxon>
        <taxon>Ascomycota</taxon>
        <taxon>Pezizomycotina</taxon>
        <taxon>Sordariomycetes</taxon>
        <taxon>Hypocreomycetidae</taxon>
        <taxon>Hypocreales</taxon>
        <taxon>Bionectriaceae</taxon>
        <taxon>Clonostachys</taxon>
    </lineage>
</organism>
<accession>A0A8H7NPV0</accession>